<reference evidence="1 2" key="1">
    <citation type="journal article" date="2014" name="Genome Biol. Evol.">
        <title>The genome of the myxosporean Thelohanellus kitauei shows adaptations to nutrient acquisition within its fish host.</title>
        <authorList>
            <person name="Yang Y."/>
            <person name="Xiong J."/>
            <person name="Zhou Z."/>
            <person name="Huo F."/>
            <person name="Miao W."/>
            <person name="Ran C."/>
            <person name="Liu Y."/>
            <person name="Zhang J."/>
            <person name="Feng J."/>
            <person name="Wang M."/>
            <person name="Wang M."/>
            <person name="Wang L."/>
            <person name="Yao B."/>
        </authorList>
    </citation>
    <scope>NUCLEOTIDE SEQUENCE [LARGE SCALE GENOMIC DNA]</scope>
    <source>
        <strain evidence="1">Wuqing</strain>
    </source>
</reference>
<dbReference type="AlphaFoldDB" id="A0A0C2NLC5"/>
<evidence type="ECO:0000313" key="1">
    <source>
        <dbReference type="EMBL" id="KII74827.1"/>
    </source>
</evidence>
<name>A0A0C2NLC5_THEKT</name>
<sequence length="166" mass="19676">MDYKTYSYDPMFFINVSKIWSAFLNGSRNTFQIDTLYKLECLGAVFSIDISSKLRKVSDGSRNFVMTKNTKQKLYIIHLTLVLVYKIINQTGIFFERVFKELHRSLKQYFERTLIDDQTIENQFILLQIYLKSHLSLNIQIGPREEEVVYRLIERLATYPPISKIL</sequence>
<proteinExistence type="predicted"/>
<organism evidence="1 2">
    <name type="scientific">Thelohanellus kitauei</name>
    <name type="common">Myxosporean</name>
    <dbReference type="NCBI Taxonomy" id="669202"/>
    <lineage>
        <taxon>Eukaryota</taxon>
        <taxon>Metazoa</taxon>
        <taxon>Cnidaria</taxon>
        <taxon>Myxozoa</taxon>
        <taxon>Myxosporea</taxon>
        <taxon>Bivalvulida</taxon>
        <taxon>Platysporina</taxon>
        <taxon>Myxobolidae</taxon>
        <taxon>Thelohanellus</taxon>
    </lineage>
</organism>
<comment type="caution">
    <text evidence="1">The sequence shown here is derived from an EMBL/GenBank/DDBJ whole genome shotgun (WGS) entry which is preliminary data.</text>
</comment>
<protein>
    <submittedName>
        <fullName evidence="1">Uncharacterized protein</fullName>
    </submittedName>
</protein>
<keyword evidence="2" id="KW-1185">Reference proteome</keyword>
<dbReference type="EMBL" id="JWZT01000225">
    <property type="protein sequence ID" value="KII74827.1"/>
    <property type="molecule type" value="Genomic_DNA"/>
</dbReference>
<evidence type="ECO:0000313" key="2">
    <source>
        <dbReference type="Proteomes" id="UP000031668"/>
    </source>
</evidence>
<gene>
    <name evidence="1" type="ORF">RF11_00331</name>
</gene>
<dbReference type="Proteomes" id="UP000031668">
    <property type="component" value="Unassembled WGS sequence"/>
</dbReference>
<accession>A0A0C2NLC5</accession>